<dbReference type="GO" id="GO:0003677">
    <property type="term" value="F:DNA binding"/>
    <property type="evidence" value="ECO:0007669"/>
    <property type="project" value="InterPro"/>
</dbReference>
<dbReference type="EMBL" id="CP027860">
    <property type="protein sequence ID" value="AVP99341.1"/>
    <property type="molecule type" value="Genomic_DNA"/>
</dbReference>
<evidence type="ECO:0000259" key="1">
    <source>
        <dbReference type="PROSITE" id="PS50943"/>
    </source>
</evidence>
<keyword evidence="3" id="KW-1185">Reference proteome</keyword>
<protein>
    <submittedName>
        <fullName evidence="2">Transcriptional regulator</fullName>
    </submittedName>
</protein>
<sequence>MTLRLELVDALKRLIKARGMTYADVASRIDISEASVKRWFSHADMTLEKLESICVAIGCDLQELLEFSRSEKPPVSELSEDQEEALVADPRLFLALYLAINRFSEEEVLSRYKFSKPDWTLLLAKLDRLGIIELQPMNKVRLRTARNFRWRNGGPIEQLFARQLLPEFFARPFTGADEKLVLLAGSVSEPTAALMKQRLEDLAREFDLLLARDNSLAASERVGMSLVLAMRPWQLKAFDKIRKADDE</sequence>
<dbReference type="Gene3D" id="1.10.260.40">
    <property type="entry name" value="lambda repressor-like DNA-binding domains"/>
    <property type="match status" value="1"/>
</dbReference>
<dbReference type="PROSITE" id="PS50943">
    <property type="entry name" value="HTH_CROC1"/>
    <property type="match status" value="1"/>
</dbReference>
<name>A0A2P1PWW2_9GAMM</name>
<dbReference type="SUPFAM" id="SSF47413">
    <property type="entry name" value="lambda repressor-like DNA-binding domains"/>
    <property type="match status" value="1"/>
</dbReference>
<dbReference type="AlphaFoldDB" id="A0A2P1PWW2"/>
<evidence type="ECO:0000313" key="3">
    <source>
        <dbReference type="Proteomes" id="UP000241074"/>
    </source>
</evidence>
<dbReference type="InterPro" id="IPR001387">
    <property type="entry name" value="Cro/C1-type_HTH"/>
</dbReference>
<dbReference type="OrthoDB" id="5298444at2"/>
<accession>A0A2P1PWW2</accession>
<proteinExistence type="predicted"/>
<evidence type="ECO:0000313" key="2">
    <source>
        <dbReference type="EMBL" id="AVP99341.1"/>
    </source>
</evidence>
<dbReference type="Pfam" id="PF13443">
    <property type="entry name" value="HTH_26"/>
    <property type="match status" value="1"/>
</dbReference>
<dbReference type="CDD" id="cd00093">
    <property type="entry name" value="HTH_XRE"/>
    <property type="match status" value="1"/>
</dbReference>
<dbReference type="RefSeq" id="WP_106893259.1">
    <property type="nucleotide sequence ID" value="NZ_CP027860.1"/>
</dbReference>
<dbReference type="Proteomes" id="UP000241074">
    <property type="component" value="Chromosome"/>
</dbReference>
<gene>
    <name evidence="2" type="ORF">C7S18_20160</name>
</gene>
<feature type="domain" description="HTH cro/C1-type" evidence="1">
    <location>
        <begin position="11"/>
        <end position="64"/>
    </location>
</feature>
<organism evidence="2 3">
    <name type="scientific">Ahniella affigens</name>
    <dbReference type="NCBI Taxonomy" id="2021234"/>
    <lineage>
        <taxon>Bacteria</taxon>
        <taxon>Pseudomonadati</taxon>
        <taxon>Pseudomonadota</taxon>
        <taxon>Gammaproteobacteria</taxon>
        <taxon>Lysobacterales</taxon>
        <taxon>Rhodanobacteraceae</taxon>
        <taxon>Ahniella</taxon>
    </lineage>
</organism>
<dbReference type="InterPro" id="IPR010982">
    <property type="entry name" value="Lambda_DNA-bd_dom_sf"/>
</dbReference>
<reference evidence="2 3" key="1">
    <citation type="submission" date="2018-03" db="EMBL/GenBank/DDBJ databases">
        <title>Ahniella affigens gen. nov., sp. nov., a gammaproteobacterium isolated from sandy soil near a stream.</title>
        <authorList>
            <person name="Ko Y."/>
            <person name="Kim J.-H."/>
        </authorList>
    </citation>
    <scope>NUCLEOTIDE SEQUENCE [LARGE SCALE GENOMIC DNA]</scope>
    <source>
        <strain evidence="2 3">D13</strain>
    </source>
</reference>
<dbReference type="KEGG" id="xba:C7S18_20160"/>
<reference evidence="2 3" key="2">
    <citation type="submission" date="2018-03" db="EMBL/GenBank/DDBJ databases">
        <authorList>
            <person name="Keele B.F."/>
        </authorList>
    </citation>
    <scope>NUCLEOTIDE SEQUENCE [LARGE SCALE GENOMIC DNA]</scope>
    <source>
        <strain evidence="2 3">D13</strain>
    </source>
</reference>
<dbReference type="SMART" id="SM00530">
    <property type="entry name" value="HTH_XRE"/>
    <property type="match status" value="1"/>
</dbReference>